<evidence type="ECO:0000256" key="4">
    <source>
        <dbReference type="ARBA" id="ARBA00023172"/>
    </source>
</evidence>
<dbReference type="InterPro" id="IPR006118">
    <property type="entry name" value="Recombinase_CS"/>
</dbReference>
<dbReference type="GO" id="GO:0003677">
    <property type="term" value="F:DNA binding"/>
    <property type="evidence" value="ECO:0007669"/>
    <property type="project" value="UniProtKB-KW"/>
</dbReference>
<gene>
    <name evidence="7" type="ORF">GM1_022_00430</name>
</gene>
<dbReference type="PROSITE" id="PS51736">
    <property type="entry name" value="RECOMBINASES_3"/>
    <property type="match status" value="1"/>
</dbReference>
<dbReference type="Gene3D" id="1.10.10.60">
    <property type="entry name" value="Homeodomain-like"/>
    <property type="match status" value="1"/>
</dbReference>
<organism evidence="7 8">
    <name type="scientific">Gordonia malaquae NBRC 108250</name>
    <dbReference type="NCBI Taxonomy" id="1223542"/>
    <lineage>
        <taxon>Bacteria</taxon>
        <taxon>Bacillati</taxon>
        <taxon>Actinomycetota</taxon>
        <taxon>Actinomycetes</taxon>
        <taxon>Mycobacteriales</taxon>
        <taxon>Gordoniaceae</taxon>
        <taxon>Gordonia</taxon>
    </lineage>
</organism>
<dbReference type="OrthoDB" id="3405463at2"/>
<reference evidence="7 8" key="1">
    <citation type="submission" date="2013-02" db="EMBL/GenBank/DDBJ databases">
        <title>Whole genome shotgun sequence of Gordonia malaquae NBRC 108250.</title>
        <authorList>
            <person name="Yoshida I."/>
            <person name="Hosoyama A."/>
            <person name="Tsuchikane K."/>
            <person name="Ando Y."/>
            <person name="Baba S."/>
            <person name="Ohji S."/>
            <person name="Hamada M."/>
            <person name="Tamura T."/>
            <person name="Yamazoe A."/>
            <person name="Yamazaki S."/>
            <person name="Fujita N."/>
        </authorList>
    </citation>
    <scope>NUCLEOTIDE SEQUENCE [LARGE SCALE GENOMIC DNA]</scope>
    <source>
        <strain evidence="7 8">NBRC 108250</strain>
    </source>
</reference>
<dbReference type="eggNOG" id="COG1961">
    <property type="taxonomic scope" value="Bacteria"/>
</dbReference>
<feature type="active site" description="O-(5'-phospho-DNA)-serine intermediate" evidence="5">
    <location>
        <position position="14"/>
    </location>
</feature>
<keyword evidence="8" id="KW-1185">Reference proteome</keyword>
<accession>M3UYD1</accession>
<dbReference type="GO" id="GO:0000150">
    <property type="term" value="F:DNA strand exchange activity"/>
    <property type="evidence" value="ECO:0007669"/>
    <property type="project" value="InterPro"/>
</dbReference>
<dbReference type="STRING" id="410332.SAMN04488550_0605"/>
<evidence type="ECO:0000259" key="6">
    <source>
        <dbReference type="PROSITE" id="PS51736"/>
    </source>
</evidence>
<dbReference type="PANTHER" id="PTHR30461:SF26">
    <property type="entry name" value="RESOLVASE HOMOLOG YNEB"/>
    <property type="match status" value="1"/>
</dbReference>
<proteinExistence type="inferred from homology"/>
<dbReference type="Gene3D" id="3.40.50.1390">
    <property type="entry name" value="Resolvase, N-terminal catalytic domain"/>
    <property type="match status" value="1"/>
</dbReference>
<dbReference type="Pfam" id="PF00239">
    <property type="entry name" value="Resolvase"/>
    <property type="match status" value="1"/>
</dbReference>
<dbReference type="InterPro" id="IPR009057">
    <property type="entry name" value="Homeodomain-like_sf"/>
</dbReference>
<comment type="similarity">
    <text evidence="1">Belongs to the site-specific recombinase resolvase family.</text>
</comment>
<name>M3UYD1_GORML</name>
<keyword evidence="3" id="KW-0238">DNA-binding</keyword>
<dbReference type="InterPro" id="IPR050639">
    <property type="entry name" value="SSR_resolvase"/>
</dbReference>
<dbReference type="SUPFAM" id="SSF53041">
    <property type="entry name" value="Resolvase-like"/>
    <property type="match status" value="1"/>
</dbReference>
<dbReference type="EMBL" id="BAOP01000022">
    <property type="protein sequence ID" value="GAC80832.1"/>
    <property type="molecule type" value="Genomic_DNA"/>
</dbReference>
<dbReference type="PANTHER" id="PTHR30461">
    <property type="entry name" value="DNA-INVERTASE FROM LAMBDOID PROPHAGE"/>
    <property type="match status" value="1"/>
</dbReference>
<evidence type="ECO:0000256" key="3">
    <source>
        <dbReference type="ARBA" id="ARBA00023125"/>
    </source>
</evidence>
<dbReference type="CDD" id="cd03768">
    <property type="entry name" value="SR_ResInv"/>
    <property type="match status" value="1"/>
</dbReference>
<evidence type="ECO:0000313" key="8">
    <source>
        <dbReference type="Proteomes" id="UP000035009"/>
    </source>
</evidence>
<protein>
    <submittedName>
        <fullName evidence="7">Putative resolvase</fullName>
    </submittedName>
</protein>
<feature type="domain" description="Resolvase/invertase-type recombinase catalytic" evidence="6">
    <location>
        <begin position="6"/>
        <end position="154"/>
    </location>
</feature>
<dbReference type="SUPFAM" id="SSF46689">
    <property type="entry name" value="Homeodomain-like"/>
    <property type="match status" value="1"/>
</dbReference>
<dbReference type="InterPro" id="IPR006119">
    <property type="entry name" value="Resolv_N"/>
</dbReference>
<dbReference type="PROSITE" id="PS00398">
    <property type="entry name" value="RECOMBINASES_2"/>
    <property type="match status" value="1"/>
</dbReference>
<keyword evidence="4" id="KW-0233">DNA recombination</keyword>
<evidence type="ECO:0000256" key="1">
    <source>
        <dbReference type="ARBA" id="ARBA00009913"/>
    </source>
</evidence>
<dbReference type="AlphaFoldDB" id="M3UYD1"/>
<dbReference type="Pfam" id="PF02796">
    <property type="entry name" value="HTH_7"/>
    <property type="match status" value="1"/>
</dbReference>
<dbReference type="InterPro" id="IPR006120">
    <property type="entry name" value="Resolvase_HTH_dom"/>
</dbReference>
<keyword evidence="2" id="KW-0229">DNA integration</keyword>
<evidence type="ECO:0000256" key="2">
    <source>
        <dbReference type="ARBA" id="ARBA00022908"/>
    </source>
</evidence>
<dbReference type="SMART" id="SM00857">
    <property type="entry name" value="Resolvase"/>
    <property type="match status" value="1"/>
</dbReference>
<sequence>MTAKHQRIGYKRVSTVDQKTDRQLADVEVDKVFTDKASGKSTDGRPELARAVDYVREGDTLVVHSMDRLARNIVDLHQIVDALTKGGDLVIDGKTIECGGGVAVEFVKEARTFTGDDGSEAALMLGILGSVAQFERAIIKERQREGIAIAKAAGKYKGGQPKLTDEQAGELARRKAAGESMAALAREYGVSRQTAYRYAALGKP</sequence>
<evidence type="ECO:0000313" key="7">
    <source>
        <dbReference type="EMBL" id="GAC80832.1"/>
    </source>
</evidence>
<dbReference type="InterPro" id="IPR036162">
    <property type="entry name" value="Resolvase-like_N_sf"/>
</dbReference>
<dbReference type="CDD" id="cd00569">
    <property type="entry name" value="HTH_Hin_like"/>
    <property type="match status" value="1"/>
</dbReference>
<dbReference type="RefSeq" id="WP_008380133.1">
    <property type="nucleotide sequence ID" value="NZ_BAOP01000022.1"/>
</dbReference>
<comment type="caution">
    <text evidence="7">The sequence shown here is derived from an EMBL/GenBank/DDBJ whole genome shotgun (WGS) entry which is preliminary data.</text>
</comment>
<dbReference type="Proteomes" id="UP000035009">
    <property type="component" value="Unassembled WGS sequence"/>
</dbReference>
<evidence type="ECO:0000256" key="5">
    <source>
        <dbReference type="PIRSR" id="PIRSR606118-50"/>
    </source>
</evidence>
<dbReference type="GO" id="GO:0015074">
    <property type="term" value="P:DNA integration"/>
    <property type="evidence" value="ECO:0007669"/>
    <property type="project" value="UniProtKB-KW"/>
</dbReference>